<organism evidence="3 4">
    <name type="scientific">Dyadobacter psychrotolerans</name>
    <dbReference type="NCBI Taxonomy" id="2541721"/>
    <lineage>
        <taxon>Bacteria</taxon>
        <taxon>Pseudomonadati</taxon>
        <taxon>Bacteroidota</taxon>
        <taxon>Cytophagia</taxon>
        <taxon>Cytophagales</taxon>
        <taxon>Spirosomataceae</taxon>
        <taxon>Dyadobacter</taxon>
    </lineage>
</organism>
<evidence type="ECO:0000313" key="3">
    <source>
        <dbReference type="EMBL" id="TDE14781.1"/>
    </source>
</evidence>
<dbReference type="RefSeq" id="WP_131959365.1">
    <property type="nucleotide sequence ID" value="NZ_SMFL01000005.1"/>
</dbReference>
<name>A0A4R5DRU3_9BACT</name>
<dbReference type="EMBL" id="SMFL01000005">
    <property type="protein sequence ID" value="TDE14781.1"/>
    <property type="molecule type" value="Genomic_DNA"/>
</dbReference>
<reference evidence="3 4" key="1">
    <citation type="submission" date="2019-03" db="EMBL/GenBank/DDBJ databases">
        <title>Dyadobacter AR-3-6 sp. nov., isolated from arctic soil.</title>
        <authorList>
            <person name="Chaudhary D.K."/>
        </authorList>
    </citation>
    <scope>NUCLEOTIDE SEQUENCE [LARGE SCALE GENOMIC DNA]</scope>
    <source>
        <strain evidence="3 4">AR-3-6</strain>
    </source>
</reference>
<evidence type="ECO:0000313" key="4">
    <source>
        <dbReference type="Proteomes" id="UP000294850"/>
    </source>
</evidence>
<comment type="caution">
    <text evidence="3">The sequence shown here is derived from an EMBL/GenBank/DDBJ whole genome shotgun (WGS) entry which is preliminary data.</text>
</comment>
<dbReference type="AlphaFoldDB" id="A0A4R5DRU3"/>
<feature type="region of interest" description="Disordered" evidence="1">
    <location>
        <begin position="136"/>
        <end position="163"/>
    </location>
</feature>
<gene>
    <name evidence="3" type="ORF">E0F88_16475</name>
</gene>
<dbReference type="OrthoDB" id="1272986at2"/>
<dbReference type="InterPro" id="IPR028932">
    <property type="entry name" value="TerB-C"/>
</dbReference>
<protein>
    <recommendedName>
        <fullName evidence="2">TerB-C domain-containing protein</fullName>
    </recommendedName>
</protein>
<dbReference type="Pfam" id="PF15615">
    <property type="entry name" value="TerB_C"/>
    <property type="match status" value="1"/>
</dbReference>
<sequence length="769" mass="88006">MAFFLTIMALLVILTPVFSIVVNRYNAKRKFASKNGSFSNATISKSLQISLDKKVQKTVKEQSKMDNESASMLTRIKSTKTLGETEIASSNFNALLEGLETSKSSSVVKDSSWAKPSYKNWIESFDSFNEPKTYSESLSNLERSDKAETSNGNESENVPQHPTERKMALLGAITNEEREHIDDSVIEVTNQSFDLRNIVDEAVAVPEWPHQYIYSYKAIQTANPEQLRFYEKFKNYFLEGRYLDVKGNYNYAFILLFDLIGAYNTHKSLELLSKQLTALGNHYPKTDSYATTFFQRIKTREREGAVAEVRTQPVANPLRYFPPSEPQEYWKLGSKYKNKLSLTKGQESLLNQLWSSSNSFSNIEYCNLEIIKLYLLTHATLDKQFEAEESSLSDQLAGIADLVARKQHRYRKGSANYNECIQTVLPQINNYLFKLCENQVREVFGHKRKLSADVNFTSSPVVVKAFETLVLERVEVITPELRNSIQNPDEKTEIELNGLNPGRWKADFEQYKNTFASKPEKFFEALLVLGNKNRKNTAVENLFYEGFKLMAGYHKEIALKLYILYVSHGLKAAGFVNKKISKGIQHQLFNSQQLKDFEEVVQRLLTDKDAGRAIQSVSDIFIMKRKIVKLDRDLIKEVIQKHADTVEVLDKVLNEEGEDPVTILTADAREPEALHKSLTEEIAPTNTPFLDRLNFNPVQSEVLLLFDKNNLTLLQKDLEAYCISQGLFKNQLIESINDSCFELLDDVFIEQDETAYTIDPSYYNKILTL</sequence>
<dbReference type="Proteomes" id="UP000294850">
    <property type="component" value="Unassembled WGS sequence"/>
</dbReference>
<proteinExistence type="predicted"/>
<keyword evidence="4" id="KW-1185">Reference proteome</keyword>
<accession>A0A4R5DRU3</accession>
<feature type="compositionally biased region" description="Polar residues" evidence="1">
    <location>
        <begin position="149"/>
        <end position="160"/>
    </location>
</feature>
<feature type="domain" description="TerB-C" evidence="2">
    <location>
        <begin position="625"/>
        <end position="765"/>
    </location>
</feature>
<evidence type="ECO:0000256" key="1">
    <source>
        <dbReference type="SAM" id="MobiDB-lite"/>
    </source>
</evidence>
<evidence type="ECO:0000259" key="2">
    <source>
        <dbReference type="Pfam" id="PF15615"/>
    </source>
</evidence>